<reference evidence="1" key="1">
    <citation type="journal article" date="2020" name="bioRxiv">
        <title>Hybrid origin of Populus tomentosa Carr. identified through genome sequencing and phylogenomic analysis.</title>
        <authorList>
            <person name="An X."/>
            <person name="Gao K."/>
            <person name="Chen Z."/>
            <person name="Li J."/>
            <person name="Yang X."/>
            <person name="Yang X."/>
            <person name="Zhou J."/>
            <person name="Guo T."/>
            <person name="Zhao T."/>
            <person name="Huang S."/>
            <person name="Miao D."/>
            <person name="Khan W.U."/>
            <person name="Rao P."/>
            <person name="Ye M."/>
            <person name="Lei B."/>
            <person name="Liao W."/>
            <person name="Wang J."/>
            <person name="Ji L."/>
            <person name="Li Y."/>
            <person name="Guo B."/>
            <person name="Mustafa N.S."/>
            <person name="Li S."/>
            <person name="Yun Q."/>
            <person name="Keller S.R."/>
            <person name="Mao J."/>
            <person name="Zhang R."/>
            <person name="Strauss S.H."/>
        </authorList>
    </citation>
    <scope>NUCLEOTIDE SEQUENCE</scope>
    <source>
        <strain evidence="1">GM15</strain>
        <tissue evidence="1">Leaf</tissue>
    </source>
</reference>
<dbReference type="Proteomes" id="UP000886885">
    <property type="component" value="Chromosome 7D"/>
</dbReference>
<comment type="caution">
    <text evidence="1">The sequence shown here is derived from an EMBL/GenBank/DDBJ whole genome shotgun (WGS) entry which is preliminary data.</text>
</comment>
<accession>A0A8X7ZQY3</accession>
<evidence type="ECO:0000313" key="2">
    <source>
        <dbReference type="Proteomes" id="UP000886885"/>
    </source>
</evidence>
<protein>
    <submittedName>
        <fullName evidence="1">Uncharacterized protein</fullName>
    </submittedName>
</protein>
<dbReference type="AlphaFoldDB" id="A0A8X7ZQY3"/>
<proteinExistence type="predicted"/>
<name>A0A8X7ZQY3_POPTO</name>
<dbReference type="EMBL" id="JAAWWB010000014">
    <property type="protein sequence ID" value="KAG6767650.1"/>
    <property type="molecule type" value="Genomic_DNA"/>
</dbReference>
<organism evidence="1 2">
    <name type="scientific">Populus tomentosa</name>
    <name type="common">Chinese white poplar</name>
    <dbReference type="NCBI Taxonomy" id="118781"/>
    <lineage>
        <taxon>Eukaryota</taxon>
        <taxon>Viridiplantae</taxon>
        <taxon>Streptophyta</taxon>
        <taxon>Embryophyta</taxon>
        <taxon>Tracheophyta</taxon>
        <taxon>Spermatophyta</taxon>
        <taxon>Magnoliopsida</taxon>
        <taxon>eudicotyledons</taxon>
        <taxon>Gunneridae</taxon>
        <taxon>Pentapetalae</taxon>
        <taxon>rosids</taxon>
        <taxon>fabids</taxon>
        <taxon>Malpighiales</taxon>
        <taxon>Salicaceae</taxon>
        <taxon>Saliceae</taxon>
        <taxon>Populus</taxon>
    </lineage>
</organism>
<keyword evidence="2" id="KW-1185">Reference proteome</keyword>
<gene>
    <name evidence="1" type="ORF">POTOM_028862</name>
</gene>
<sequence>MSSSKPVRNSKLNSKINEDAVNYLNKVSEYYKSCITDLGRKCCSLEGSYSSSLGMLDSAEQEFWNGNENMKRHGIRKRVEDRVNDKYLTELKRFEEAHERCNVSKEEVKVANKFVEPAQLEVLAAEIAKRDASQFTIERLVEIENAQKQIEVLERQKVDLTSEVDSSMQVANIMGNGPSLRVELQQRELILPQVEFSPDHLVETPLSSEKKTIACGKRSRQEVLNVGSDSVQDIDIAEAIAKEPKRSQRAIALQKCTEEVENSDFKSNKDGED</sequence>
<evidence type="ECO:0000313" key="1">
    <source>
        <dbReference type="EMBL" id="KAG6767650.1"/>
    </source>
</evidence>